<organism evidence="4 5">
    <name type="scientific">Vulpes vulpes</name>
    <name type="common">Red fox</name>
    <dbReference type="NCBI Taxonomy" id="9627"/>
    <lineage>
        <taxon>Eukaryota</taxon>
        <taxon>Metazoa</taxon>
        <taxon>Chordata</taxon>
        <taxon>Craniata</taxon>
        <taxon>Vertebrata</taxon>
        <taxon>Euteleostomi</taxon>
        <taxon>Mammalia</taxon>
        <taxon>Eutheria</taxon>
        <taxon>Laurasiatheria</taxon>
        <taxon>Carnivora</taxon>
        <taxon>Caniformia</taxon>
        <taxon>Canidae</taxon>
        <taxon>Vulpes</taxon>
    </lineage>
</organism>
<proteinExistence type="predicted"/>
<protein>
    <submittedName>
        <fullName evidence="5">Cryptic protein-like</fullName>
    </submittedName>
</protein>
<comment type="caution">
    <text evidence="1">Lacks conserved residue(s) required for the propagation of feature annotation.</text>
</comment>
<evidence type="ECO:0000313" key="5">
    <source>
        <dbReference type="RefSeq" id="XP_072601321.1"/>
    </source>
</evidence>
<evidence type="ECO:0000259" key="3">
    <source>
        <dbReference type="PROSITE" id="PS50026"/>
    </source>
</evidence>
<sequence>MGVSNREEINNATTQKLQQKTLNWTLNNLGEVNGNGDGWRPQDTGPYVHAFQDRASSPRCCRNGGTCVLGSFCVCPDPFTGRYCEHDQRHSTGPGRSAAAASAGVSSQPCTASPARPRAAATWKIFLLHALMD</sequence>
<dbReference type="SUPFAM" id="SSF57196">
    <property type="entry name" value="EGF/Laminin"/>
    <property type="match status" value="1"/>
</dbReference>
<dbReference type="PROSITE" id="PS01186">
    <property type="entry name" value="EGF_2"/>
    <property type="match status" value="1"/>
</dbReference>
<dbReference type="RefSeq" id="XP_072601321.1">
    <property type="nucleotide sequence ID" value="XM_072745220.1"/>
</dbReference>
<dbReference type="Proteomes" id="UP001652641">
    <property type="component" value="Unplaced"/>
</dbReference>
<accession>A0ABM4ZFK0</accession>
<keyword evidence="1" id="KW-1015">Disulfide bond</keyword>
<evidence type="ECO:0000256" key="2">
    <source>
        <dbReference type="SAM" id="MobiDB-lite"/>
    </source>
</evidence>
<name>A0ABM4ZFK0_VULVU</name>
<feature type="compositionally biased region" description="Low complexity" evidence="2">
    <location>
        <begin position="91"/>
        <end position="114"/>
    </location>
</feature>
<dbReference type="Gene3D" id="2.10.25.10">
    <property type="entry name" value="Laminin"/>
    <property type="match status" value="1"/>
</dbReference>
<reference evidence="5" key="1">
    <citation type="submission" date="2025-08" db="UniProtKB">
        <authorList>
            <consortium name="RefSeq"/>
        </authorList>
    </citation>
    <scope>IDENTIFICATION</scope>
    <source>
        <tissue evidence="5">Cell line</tissue>
    </source>
</reference>
<evidence type="ECO:0000313" key="4">
    <source>
        <dbReference type="Proteomes" id="UP001652641"/>
    </source>
</evidence>
<feature type="region of interest" description="Disordered" evidence="2">
    <location>
        <begin position="87"/>
        <end position="114"/>
    </location>
</feature>
<dbReference type="CDD" id="cd00054">
    <property type="entry name" value="EGF_CA"/>
    <property type="match status" value="1"/>
</dbReference>
<dbReference type="PROSITE" id="PS00022">
    <property type="entry name" value="EGF_1"/>
    <property type="match status" value="1"/>
</dbReference>
<keyword evidence="1" id="KW-0245">EGF-like domain</keyword>
<dbReference type="GeneID" id="112932745"/>
<feature type="disulfide bond" evidence="1">
    <location>
        <begin position="75"/>
        <end position="84"/>
    </location>
</feature>
<gene>
    <name evidence="5" type="primary">LOC112932745</name>
</gene>
<keyword evidence="4" id="KW-1185">Reference proteome</keyword>
<feature type="domain" description="EGF-like" evidence="3">
    <location>
        <begin position="56"/>
        <end position="85"/>
    </location>
</feature>
<dbReference type="PROSITE" id="PS50026">
    <property type="entry name" value="EGF_3"/>
    <property type="match status" value="1"/>
</dbReference>
<evidence type="ECO:0000256" key="1">
    <source>
        <dbReference type="PROSITE-ProRule" id="PRU00076"/>
    </source>
</evidence>
<dbReference type="InterPro" id="IPR000742">
    <property type="entry name" value="EGF"/>
</dbReference>